<name>A0A8J2WW18_9STRA</name>
<dbReference type="Proteomes" id="UP000789595">
    <property type="component" value="Unassembled WGS sequence"/>
</dbReference>
<sequence length="323" mass="34499">MDFILNCFRKPTKLDAATLECQDASTSGAIIDALKGDAGFGKLSTFEGDAIVQRDEEDAEKLQKGVDASVAAGVLPKLNPPPTYQVIDVLGKTPDDVCDAILKHMGDAANKGGVVVLCGLSGTGKGTTVARLQARLGPGKTKTWSNGDVFRSLTLLAATWREKNYNPAWDKALTPTRVAEFMGMLEFGKFEGSWDIRVRGLGVDALVSKVKNTTLKAPLVAKNIPTVAERTQGEVVTFAAAAAKKMGDDGLVVLLEGREATVNYIPSPYRYTLTMSDRAVLGQRRAAQRLAAAVLKDVGEGASEEAISASLRKKLNEFLEEVP</sequence>
<dbReference type="AlphaFoldDB" id="A0A8J2WW18"/>
<evidence type="ECO:0008006" key="3">
    <source>
        <dbReference type="Google" id="ProtNLM"/>
    </source>
</evidence>
<gene>
    <name evidence="1" type="ORF">PECAL_3P05860</name>
</gene>
<protein>
    <recommendedName>
        <fullName evidence="3">(d)CMP kinase</fullName>
    </recommendedName>
</protein>
<dbReference type="SUPFAM" id="SSF52540">
    <property type="entry name" value="P-loop containing nucleoside triphosphate hydrolases"/>
    <property type="match status" value="1"/>
</dbReference>
<evidence type="ECO:0000313" key="2">
    <source>
        <dbReference type="Proteomes" id="UP000789595"/>
    </source>
</evidence>
<dbReference type="Gene3D" id="3.40.50.300">
    <property type="entry name" value="P-loop containing nucleotide triphosphate hydrolases"/>
    <property type="match status" value="1"/>
</dbReference>
<keyword evidence="2" id="KW-1185">Reference proteome</keyword>
<organism evidence="1 2">
    <name type="scientific">Pelagomonas calceolata</name>
    <dbReference type="NCBI Taxonomy" id="35677"/>
    <lineage>
        <taxon>Eukaryota</taxon>
        <taxon>Sar</taxon>
        <taxon>Stramenopiles</taxon>
        <taxon>Ochrophyta</taxon>
        <taxon>Pelagophyceae</taxon>
        <taxon>Pelagomonadales</taxon>
        <taxon>Pelagomonadaceae</taxon>
        <taxon>Pelagomonas</taxon>
    </lineage>
</organism>
<dbReference type="EMBL" id="CAKKNE010000003">
    <property type="protein sequence ID" value="CAH0370687.1"/>
    <property type="molecule type" value="Genomic_DNA"/>
</dbReference>
<dbReference type="InterPro" id="IPR027417">
    <property type="entry name" value="P-loop_NTPase"/>
</dbReference>
<accession>A0A8J2WW18</accession>
<reference evidence="1" key="1">
    <citation type="submission" date="2021-11" db="EMBL/GenBank/DDBJ databases">
        <authorList>
            <consortium name="Genoscope - CEA"/>
            <person name="William W."/>
        </authorList>
    </citation>
    <scope>NUCLEOTIDE SEQUENCE</scope>
</reference>
<proteinExistence type="predicted"/>
<dbReference type="OrthoDB" id="416765at2759"/>
<comment type="caution">
    <text evidence="1">The sequence shown here is derived from an EMBL/GenBank/DDBJ whole genome shotgun (WGS) entry which is preliminary data.</text>
</comment>
<evidence type="ECO:0000313" key="1">
    <source>
        <dbReference type="EMBL" id="CAH0370687.1"/>
    </source>
</evidence>